<evidence type="ECO:0000259" key="4">
    <source>
        <dbReference type="PROSITE" id="PS50600"/>
    </source>
</evidence>
<dbReference type="InterPro" id="IPR038765">
    <property type="entry name" value="Papain-like_cys_pep_sf"/>
</dbReference>
<proteinExistence type="inferred from homology"/>
<gene>
    <name evidence="5" type="ORF">PIB30_103310</name>
</gene>
<keyword evidence="3" id="KW-0378">Hydrolase</keyword>
<name>A0ABU6RYG6_9FABA</name>
<evidence type="ECO:0000256" key="3">
    <source>
        <dbReference type="ARBA" id="ARBA00022801"/>
    </source>
</evidence>
<evidence type="ECO:0000256" key="1">
    <source>
        <dbReference type="ARBA" id="ARBA00005234"/>
    </source>
</evidence>
<evidence type="ECO:0000256" key="2">
    <source>
        <dbReference type="ARBA" id="ARBA00022670"/>
    </source>
</evidence>
<keyword evidence="6" id="KW-1185">Reference proteome</keyword>
<evidence type="ECO:0000313" key="5">
    <source>
        <dbReference type="EMBL" id="MED6128984.1"/>
    </source>
</evidence>
<protein>
    <recommendedName>
        <fullName evidence="4">Ubiquitin-like protease family profile domain-containing protein</fullName>
    </recommendedName>
</protein>
<dbReference type="InterPro" id="IPR003653">
    <property type="entry name" value="Peptidase_C48_C"/>
</dbReference>
<feature type="domain" description="Ubiquitin-like protease family profile" evidence="4">
    <location>
        <begin position="1"/>
        <end position="108"/>
    </location>
</feature>
<sequence>MDYIKDRYMGIADDLMMIYIPMHTKNHWYLMIVDIWDKKLVYLNSFHSLDCAETEFQGFTNQRCGKHESKDAVPPLVSMFEPDIPPTGQQEYGSMDCGVWDVNERSRMSIAVQLVTSQHNPLCEVISDRAVNYWDAEMLRNHQAEPNSTA</sequence>
<dbReference type="SUPFAM" id="SSF54001">
    <property type="entry name" value="Cysteine proteinases"/>
    <property type="match status" value="1"/>
</dbReference>
<reference evidence="5 6" key="1">
    <citation type="journal article" date="2023" name="Plants (Basel)">
        <title>Bridging the Gap: Combining Genomics and Transcriptomics Approaches to Understand Stylosanthes scabra, an Orphan Legume from the Brazilian Caatinga.</title>
        <authorList>
            <person name="Ferreira-Neto J.R.C."/>
            <person name="da Silva M.D."/>
            <person name="Binneck E."/>
            <person name="de Melo N.F."/>
            <person name="da Silva R.H."/>
            <person name="de Melo A.L.T.M."/>
            <person name="Pandolfi V."/>
            <person name="Bustamante F.O."/>
            <person name="Brasileiro-Vidal A.C."/>
            <person name="Benko-Iseppon A.M."/>
        </authorList>
    </citation>
    <scope>NUCLEOTIDE SEQUENCE [LARGE SCALE GENOMIC DNA]</scope>
    <source>
        <tissue evidence="5">Leaves</tissue>
    </source>
</reference>
<evidence type="ECO:0000313" key="6">
    <source>
        <dbReference type="Proteomes" id="UP001341840"/>
    </source>
</evidence>
<dbReference type="EMBL" id="JASCZI010033541">
    <property type="protein sequence ID" value="MED6128984.1"/>
    <property type="molecule type" value="Genomic_DNA"/>
</dbReference>
<comment type="caution">
    <text evidence="5">The sequence shown here is derived from an EMBL/GenBank/DDBJ whole genome shotgun (WGS) entry which is preliminary data.</text>
</comment>
<organism evidence="5 6">
    <name type="scientific">Stylosanthes scabra</name>
    <dbReference type="NCBI Taxonomy" id="79078"/>
    <lineage>
        <taxon>Eukaryota</taxon>
        <taxon>Viridiplantae</taxon>
        <taxon>Streptophyta</taxon>
        <taxon>Embryophyta</taxon>
        <taxon>Tracheophyta</taxon>
        <taxon>Spermatophyta</taxon>
        <taxon>Magnoliopsida</taxon>
        <taxon>eudicotyledons</taxon>
        <taxon>Gunneridae</taxon>
        <taxon>Pentapetalae</taxon>
        <taxon>rosids</taxon>
        <taxon>fabids</taxon>
        <taxon>Fabales</taxon>
        <taxon>Fabaceae</taxon>
        <taxon>Papilionoideae</taxon>
        <taxon>50 kb inversion clade</taxon>
        <taxon>dalbergioids sensu lato</taxon>
        <taxon>Dalbergieae</taxon>
        <taxon>Pterocarpus clade</taxon>
        <taxon>Stylosanthes</taxon>
    </lineage>
</organism>
<comment type="similarity">
    <text evidence="1">Belongs to the peptidase C48 family.</text>
</comment>
<dbReference type="PROSITE" id="PS50600">
    <property type="entry name" value="ULP_PROTEASE"/>
    <property type="match status" value="1"/>
</dbReference>
<accession>A0ABU6RYG6</accession>
<dbReference type="Proteomes" id="UP001341840">
    <property type="component" value="Unassembled WGS sequence"/>
</dbReference>
<keyword evidence="2" id="KW-0645">Protease</keyword>
<dbReference type="Pfam" id="PF02902">
    <property type="entry name" value="Peptidase_C48"/>
    <property type="match status" value="1"/>
</dbReference>
<dbReference type="Gene3D" id="3.40.395.10">
    <property type="entry name" value="Adenoviral Proteinase, Chain A"/>
    <property type="match status" value="1"/>
</dbReference>